<dbReference type="GO" id="GO:0005737">
    <property type="term" value="C:cytoplasm"/>
    <property type="evidence" value="ECO:0007669"/>
    <property type="project" value="TreeGrafter"/>
</dbReference>
<dbReference type="CDD" id="cd02440">
    <property type="entry name" value="AdoMet_MTases"/>
    <property type="match status" value="1"/>
</dbReference>
<proteinExistence type="predicted"/>
<dbReference type="PANTHER" id="PTHR13369:SF3">
    <property type="entry name" value="METHYLTRANSFERASE DOMAIN-CONTAINING PROTEIN"/>
    <property type="match status" value="1"/>
</dbReference>
<evidence type="ECO:0000259" key="1">
    <source>
        <dbReference type="Pfam" id="PF13679"/>
    </source>
</evidence>
<dbReference type="PANTHER" id="PTHR13369">
    <property type="match status" value="1"/>
</dbReference>
<sequence>MAPPPGPLDRFLDLLRQALADGALVKLTLGRPAAKDSAVLTLFARPVQLKTGPHLSLVLREARRDTTQNLPLGDAFERLSQAVREEFLDAHLFTVDSHVELRRFPGRRDRLTVRKAESTAPTGSAAHDRSKAYPIPLDRPWLRALGVTNERGQPRAEMSAKLRQIESYADLLRPLLAEASLDTPEARAGRPLRVVDMGCGKGYLTFAVADLVGPGAEVLGIELRADLVEHCNAVARDSHMTGLRFQAGTIADAPLAEPDVVIALHACDTATDDALARGIEAQARILVVAPCCQKELRPQLQAPAVLAGALRHGIFAERQAEFVTDALRTMLLEWAGYRARAFEFVSTEHTAKNLMIAAVRTTAAVDTGRSDQIRDFARFYGIRRHHLATRLGFAFTTDVD</sequence>
<feature type="domain" description="Methyltransferase" evidence="1">
    <location>
        <begin position="161"/>
        <end position="298"/>
    </location>
</feature>
<dbReference type="SUPFAM" id="SSF53335">
    <property type="entry name" value="S-adenosyl-L-methionine-dependent methyltransferases"/>
    <property type="match status" value="1"/>
</dbReference>
<organism evidence="2">
    <name type="scientific">mine drainage metagenome</name>
    <dbReference type="NCBI Taxonomy" id="410659"/>
    <lineage>
        <taxon>unclassified sequences</taxon>
        <taxon>metagenomes</taxon>
        <taxon>ecological metagenomes</taxon>
    </lineage>
</organism>
<comment type="caution">
    <text evidence="2">The sequence shown here is derived from an EMBL/GenBank/DDBJ whole genome shotgun (WGS) entry which is preliminary data.</text>
</comment>
<dbReference type="Gene3D" id="3.40.50.150">
    <property type="entry name" value="Vaccinia Virus protein VP39"/>
    <property type="match status" value="1"/>
</dbReference>
<dbReference type="InterPro" id="IPR025714">
    <property type="entry name" value="Methyltranfer_dom"/>
</dbReference>
<protein>
    <recommendedName>
        <fullName evidence="1">Methyltransferase domain-containing protein</fullName>
    </recommendedName>
</protein>
<accession>A0A1J5QRY5</accession>
<reference evidence="2" key="1">
    <citation type="submission" date="2016-10" db="EMBL/GenBank/DDBJ databases">
        <title>Sequence of Gallionella enrichment culture.</title>
        <authorList>
            <person name="Poehlein A."/>
            <person name="Muehling M."/>
            <person name="Daniel R."/>
        </authorList>
    </citation>
    <scope>NUCLEOTIDE SEQUENCE</scope>
</reference>
<evidence type="ECO:0000313" key="2">
    <source>
        <dbReference type="EMBL" id="OIQ86382.1"/>
    </source>
</evidence>
<dbReference type="EMBL" id="MLJW01000483">
    <property type="protein sequence ID" value="OIQ86382.1"/>
    <property type="molecule type" value="Genomic_DNA"/>
</dbReference>
<dbReference type="Pfam" id="PF13679">
    <property type="entry name" value="Methyltransf_32"/>
    <property type="match status" value="1"/>
</dbReference>
<dbReference type="InterPro" id="IPR029063">
    <property type="entry name" value="SAM-dependent_MTases_sf"/>
</dbReference>
<dbReference type="AlphaFoldDB" id="A0A1J5QRY5"/>
<gene>
    <name evidence="2" type="ORF">GALL_317680</name>
</gene>
<name>A0A1J5QRY5_9ZZZZ</name>